<accession>A0AAJ7JCX6</accession>
<gene>
    <name evidence="4" type="primary">LOC108630809</name>
</gene>
<dbReference type="InterPro" id="IPR003690">
    <property type="entry name" value="MTERF"/>
</dbReference>
<dbReference type="GO" id="GO:0003676">
    <property type="term" value="F:nucleic acid binding"/>
    <property type="evidence" value="ECO:0007669"/>
    <property type="project" value="InterPro"/>
</dbReference>
<evidence type="ECO:0000256" key="1">
    <source>
        <dbReference type="ARBA" id="ARBA00007692"/>
    </source>
</evidence>
<dbReference type="CTD" id="42182"/>
<keyword evidence="2" id="KW-0809">Transit peptide</keyword>
<organism evidence="3 4">
    <name type="scientific">Ceratina calcarata</name>
    <dbReference type="NCBI Taxonomy" id="156304"/>
    <lineage>
        <taxon>Eukaryota</taxon>
        <taxon>Metazoa</taxon>
        <taxon>Ecdysozoa</taxon>
        <taxon>Arthropoda</taxon>
        <taxon>Hexapoda</taxon>
        <taxon>Insecta</taxon>
        <taxon>Pterygota</taxon>
        <taxon>Neoptera</taxon>
        <taxon>Endopterygota</taxon>
        <taxon>Hymenoptera</taxon>
        <taxon>Apocrita</taxon>
        <taxon>Aculeata</taxon>
        <taxon>Apoidea</taxon>
        <taxon>Anthophila</taxon>
        <taxon>Apidae</taxon>
        <taxon>Ceratina</taxon>
        <taxon>Zadontomerus</taxon>
    </lineage>
</organism>
<comment type="similarity">
    <text evidence="1">Belongs to the mTERF family.</text>
</comment>
<dbReference type="Gene3D" id="1.25.70.10">
    <property type="entry name" value="Transcription termination factor 3, mitochondrial"/>
    <property type="match status" value="1"/>
</dbReference>
<dbReference type="InterPro" id="IPR038538">
    <property type="entry name" value="MTERF_sf"/>
</dbReference>
<name>A0AAJ7JCX6_9HYME</name>
<dbReference type="Proteomes" id="UP000694925">
    <property type="component" value="Unplaced"/>
</dbReference>
<evidence type="ECO:0000313" key="4">
    <source>
        <dbReference type="RefSeq" id="XP_017889805.1"/>
    </source>
</evidence>
<evidence type="ECO:0000256" key="2">
    <source>
        <dbReference type="ARBA" id="ARBA00022946"/>
    </source>
</evidence>
<protein>
    <submittedName>
        <fullName evidence="4">Transcription termination factor 5, mitochondrial</fullName>
    </submittedName>
</protein>
<dbReference type="SMART" id="SM00733">
    <property type="entry name" value="Mterf"/>
    <property type="match status" value="4"/>
</dbReference>
<dbReference type="AlphaFoldDB" id="A0AAJ7JCX6"/>
<sequence>MLRQPFVTKMITICRGKSVSFFSTEGDIHNILATHLQVDQKAIEKLYKIKAVSIITKIPTKQLIQNCAILQNMQVNLEEIEYLAHCLMIQPMVMRNRISILKEMGVESVELQHIYRFPGSMRKSVTKFMESHNIPAKESYFESVFSNIGVKIDNSNTDTKMLNNKMRMGDYYATCMIYYKKHHLKLYDDTFHRNKRMKYLSFAELSRLLKILKHKCKLNDTFLKENPYLLHLDLDKVEKFLSELKSVRISGKNIMDVIKQHPRVLFYEPKKVKELLQLCKTLGVPDRTIASYIHVLGMDKGTFLERYMQIANQFELGVWLQHSRVLCMIYSYKLVSNRVNYLRPLSYINNANINTYLAEKRFFLRFVEGEIHHTAVRKFLLYVLRKELGEDKVYLINSIERHPYWKHIPLMHIDQMLRFLKKNFTVEDICLNIHVILYPRSKVVEVLNLIYENYSQQKGYNFTPTQYLAMCLYKLEKKYHFTGDAVWQTVHNEISDLNPHLFEDIKPNESDSLVKYINENDNEMVNVSGAAWLEYLLQSR</sequence>
<dbReference type="RefSeq" id="XP_017889805.1">
    <property type="nucleotide sequence ID" value="XM_018034316.2"/>
</dbReference>
<dbReference type="GeneID" id="108630809"/>
<evidence type="ECO:0000313" key="3">
    <source>
        <dbReference type="Proteomes" id="UP000694925"/>
    </source>
</evidence>
<proteinExistence type="inferred from homology"/>
<dbReference type="KEGG" id="ccal:108630809"/>
<keyword evidence="3" id="KW-1185">Reference proteome</keyword>
<reference evidence="4" key="1">
    <citation type="submission" date="2025-08" db="UniProtKB">
        <authorList>
            <consortium name="RefSeq"/>
        </authorList>
    </citation>
    <scope>IDENTIFICATION</scope>
    <source>
        <tissue evidence="4">Whole body</tissue>
    </source>
</reference>